<dbReference type="PANTHER" id="PTHR47150:SF5">
    <property type="entry name" value="OS07G0546750 PROTEIN"/>
    <property type="match status" value="1"/>
</dbReference>
<evidence type="ECO:0000313" key="1">
    <source>
        <dbReference type="EMBL" id="CAL5086323.1"/>
    </source>
</evidence>
<protein>
    <recommendedName>
        <fullName evidence="3">Nuclease HARBI1</fullName>
    </recommendedName>
</protein>
<dbReference type="Pfam" id="PF04827">
    <property type="entry name" value="Plant_tran"/>
    <property type="match status" value="1"/>
</dbReference>
<reference evidence="2" key="1">
    <citation type="submission" date="2024-06" db="EMBL/GenBank/DDBJ databases">
        <authorList>
            <person name="Ryan C."/>
        </authorList>
    </citation>
    <scope>NUCLEOTIDE SEQUENCE [LARGE SCALE GENOMIC DNA]</scope>
</reference>
<organism evidence="1 2">
    <name type="scientific">Urochloa decumbens</name>
    <dbReference type="NCBI Taxonomy" id="240449"/>
    <lineage>
        <taxon>Eukaryota</taxon>
        <taxon>Viridiplantae</taxon>
        <taxon>Streptophyta</taxon>
        <taxon>Embryophyta</taxon>
        <taxon>Tracheophyta</taxon>
        <taxon>Spermatophyta</taxon>
        <taxon>Magnoliopsida</taxon>
        <taxon>Liliopsida</taxon>
        <taxon>Poales</taxon>
        <taxon>Poaceae</taxon>
        <taxon>PACMAD clade</taxon>
        <taxon>Panicoideae</taxon>
        <taxon>Panicodae</taxon>
        <taxon>Paniceae</taxon>
        <taxon>Melinidinae</taxon>
        <taxon>Urochloa</taxon>
    </lineage>
</organism>
<dbReference type="InterPro" id="IPR006912">
    <property type="entry name" value="Harbinger_derived_prot"/>
</dbReference>
<evidence type="ECO:0008006" key="3">
    <source>
        <dbReference type="Google" id="ProtNLM"/>
    </source>
</evidence>
<reference evidence="1 2" key="2">
    <citation type="submission" date="2024-10" db="EMBL/GenBank/DDBJ databases">
        <authorList>
            <person name="Ryan C."/>
        </authorList>
    </citation>
    <scope>NUCLEOTIDE SEQUENCE [LARGE SCALE GENOMIC DNA]</scope>
</reference>
<proteinExistence type="predicted"/>
<dbReference type="EMBL" id="OZ075118">
    <property type="protein sequence ID" value="CAL5086323.1"/>
    <property type="molecule type" value="Genomic_DNA"/>
</dbReference>
<name>A0ABC9G2T5_9POAL</name>
<sequence length="493" mass="55845">MIISQALESGYDIIIDCTCIWKNLSFLSSKQMIINKANLVPTFIHMWVKIGACHLFMGNISHLFIFADMPHQSDMPSCSDGSEDSDTVDPTGIYTMEEFITEQGVLHNFLERIAVKIQAKIEAQRTGTSRRRSGSRRFVGRNHEQGHERLVAEFFSENPVCTDQLFRTRYRMRRPLFLRIVRALGEWSPYFTRRKDGFSRQGLSPLQKCTAAIRMLARGSPADAVDGCVQIGESTAMECLERFAEGVIDKFGGQYLRCPTSVDMQRLLQIGEGCGFPATMFLEAVASQDLWIWHGFFGVIGSNSDIIMLNQSLLFTEVMKGKAPQVQFSINKRQYGVGYYLADGIYPEWTAFVKTAPHPQTEMERLFAQYQEEARKCTQQAFGVLQSRFPIVCGPTRFFQRATFGKIIQACIILHNMAIEDEKDMASSYFEPREPSGISATLPSNINNGPADCFATVLQRNDTSSICDQPAENQLRRDLIDHIWQRFGPFGNE</sequence>
<accession>A0ABC9G2T5</accession>
<gene>
    <name evidence="1" type="ORF">URODEC1_LOCUS111524</name>
</gene>
<dbReference type="PANTHER" id="PTHR47150">
    <property type="entry name" value="OS12G0169200 PROTEIN"/>
    <property type="match status" value="1"/>
</dbReference>
<dbReference type="Proteomes" id="UP001497457">
    <property type="component" value="Chromosome 8b"/>
</dbReference>
<dbReference type="AlphaFoldDB" id="A0ABC9G2T5"/>
<evidence type="ECO:0000313" key="2">
    <source>
        <dbReference type="Proteomes" id="UP001497457"/>
    </source>
</evidence>
<keyword evidence="2" id="KW-1185">Reference proteome</keyword>